<evidence type="ECO:0000313" key="10">
    <source>
        <dbReference type="Proteomes" id="UP001500864"/>
    </source>
</evidence>
<evidence type="ECO:0000256" key="5">
    <source>
        <dbReference type="ARBA" id="ARBA00034531"/>
    </source>
</evidence>
<dbReference type="PROSITE" id="PS51459">
    <property type="entry name" value="FIDO"/>
    <property type="match status" value="1"/>
</dbReference>
<gene>
    <name evidence="9" type="ORF">GCM10023261_09510</name>
</gene>
<evidence type="ECO:0000256" key="4">
    <source>
        <dbReference type="ARBA" id="ARBA00022840"/>
    </source>
</evidence>
<dbReference type="NCBIfam" id="NF033856">
    <property type="entry name" value="T4SS_effec_BID"/>
    <property type="match status" value="1"/>
</dbReference>
<keyword evidence="1" id="KW-0808">Transferase</keyword>
<dbReference type="InterPro" id="IPR040548">
    <property type="entry name" value="BepA_ID"/>
</dbReference>
<comment type="catalytic activity">
    <reaction evidence="7">
        <text>L-tyrosyl-[protein] + ATP = O-(5'-adenylyl)-L-tyrosyl-[protein] + diphosphate</text>
        <dbReference type="Rhea" id="RHEA:54288"/>
        <dbReference type="Rhea" id="RHEA-COMP:10136"/>
        <dbReference type="Rhea" id="RHEA-COMP:13846"/>
        <dbReference type="ChEBI" id="CHEBI:30616"/>
        <dbReference type="ChEBI" id="CHEBI:33019"/>
        <dbReference type="ChEBI" id="CHEBI:46858"/>
        <dbReference type="ChEBI" id="CHEBI:83624"/>
        <dbReference type="EC" id="2.7.7.108"/>
    </reaction>
</comment>
<dbReference type="EMBL" id="BAABIZ010000008">
    <property type="protein sequence ID" value="GAA5107816.1"/>
    <property type="molecule type" value="Genomic_DNA"/>
</dbReference>
<dbReference type="Proteomes" id="UP001500864">
    <property type="component" value="Unassembled WGS sequence"/>
</dbReference>
<accession>A0ABP9N5S2</accession>
<dbReference type="Pfam" id="PF18543">
    <property type="entry name" value="ID"/>
    <property type="match status" value="1"/>
</dbReference>
<comment type="catalytic activity">
    <reaction evidence="6">
        <text>L-threonyl-[protein] + ATP = 3-O-(5'-adenylyl)-L-threonyl-[protein] + diphosphate</text>
        <dbReference type="Rhea" id="RHEA:54292"/>
        <dbReference type="Rhea" id="RHEA-COMP:11060"/>
        <dbReference type="Rhea" id="RHEA-COMP:13847"/>
        <dbReference type="ChEBI" id="CHEBI:30013"/>
        <dbReference type="ChEBI" id="CHEBI:30616"/>
        <dbReference type="ChEBI" id="CHEBI:33019"/>
        <dbReference type="ChEBI" id="CHEBI:138113"/>
        <dbReference type="EC" id="2.7.7.108"/>
    </reaction>
</comment>
<dbReference type="EC" id="2.7.7.108" evidence="5"/>
<dbReference type="SUPFAM" id="SSF140931">
    <property type="entry name" value="Fic-like"/>
    <property type="match status" value="1"/>
</dbReference>
<keyword evidence="3" id="KW-0547">Nucleotide-binding</keyword>
<reference evidence="10" key="1">
    <citation type="journal article" date="2019" name="Int. J. Syst. Evol. Microbiol.">
        <title>The Global Catalogue of Microorganisms (GCM) 10K type strain sequencing project: providing services to taxonomists for standard genome sequencing and annotation.</title>
        <authorList>
            <consortium name="The Broad Institute Genomics Platform"/>
            <consortium name="The Broad Institute Genome Sequencing Center for Infectious Disease"/>
            <person name="Wu L."/>
            <person name="Ma J."/>
        </authorList>
    </citation>
    <scope>NUCLEOTIDE SEQUENCE [LARGE SCALE GENOMIC DNA]</scope>
    <source>
        <strain evidence="10">JCM 17712</strain>
    </source>
</reference>
<dbReference type="Pfam" id="PF02661">
    <property type="entry name" value="Fic"/>
    <property type="match status" value="1"/>
</dbReference>
<keyword evidence="2" id="KW-0548">Nucleotidyltransferase</keyword>
<feature type="domain" description="Fido" evidence="8">
    <location>
        <begin position="50"/>
        <end position="203"/>
    </location>
</feature>
<dbReference type="RefSeq" id="WP_345115946.1">
    <property type="nucleotide sequence ID" value="NZ_BAABIZ010000008.1"/>
</dbReference>
<name>A0ABP9N5S2_9HYPH</name>
<dbReference type="Gene3D" id="1.10.3290.10">
    <property type="entry name" value="Fido-like domain"/>
    <property type="match status" value="1"/>
</dbReference>
<keyword evidence="10" id="KW-1185">Reference proteome</keyword>
<proteinExistence type="predicted"/>
<dbReference type="InterPro" id="IPR003812">
    <property type="entry name" value="Fido"/>
</dbReference>
<dbReference type="PANTHER" id="PTHR39560:SF1">
    <property type="entry name" value="PROTEIN ADENYLYLTRANSFERASE FIC-RELATED"/>
    <property type="match status" value="1"/>
</dbReference>
<evidence type="ECO:0000256" key="1">
    <source>
        <dbReference type="ARBA" id="ARBA00022679"/>
    </source>
</evidence>
<evidence type="ECO:0000256" key="2">
    <source>
        <dbReference type="ARBA" id="ARBA00022695"/>
    </source>
</evidence>
<organism evidence="9 10">
    <name type="scientific">Bartonella jaculi</name>
    <dbReference type="NCBI Taxonomy" id="686226"/>
    <lineage>
        <taxon>Bacteria</taxon>
        <taxon>Pseudomonadati</taxon>
        <taxon>Pseudomonadota</taxon>
        <taxon>Alphaproteobacteria</taxon>
        <taxon>Hyphomicrobiales</taxon>
        <taxon>Bartonellaceae</taxon>
        <taxon>Bartonella</taxon>
    </lineage>
</organism>
<evidence type="ECO:0000256" key="6">
    <source>
        <dbReference type="ARBA" id="ARBA00047939"/>
    </source>
</evidence>
<dbReference type="InterPro" id="IPR036597">
    <property type="entry name" value="Fido-like_dom_sf"/>
</dbReference>
<comment type="caution">
    <text evidence="9">The sequence shown here is derived from an EMBL/GenBank/DDBJ whole genome shotgun (WGS) entry which is preliminary data.</text>
</comment>
<evidence type="ECO:0000256" key="7">
    <source>
        <dbReference type="ARBA" id="ARBA00048696"/>
    </source>
</evidence>
<evidence type="ECO:0000256" key="3">
    <source>
        <dbReference type="ARBA" id="ARBA00022741"/>
    </source>
</evidence>
<dbReference type="InterPro" id="IPR012340">
    <property type="entry name" value="NA-bd_OB-fold"/>
</dbReference>
<sequence>MLEQNYLYKKSKTLKNKYGIKDPHRLYKRCAHDTARAAVNFRHEPLPQKFDTAYLKLIHWSLFYNTFEWAGHMRDQAFTFADGTIARMPAMRPKGYDVPFAIGPQIQKELKALEQMLSSKNNLQGLSCQEFAENAAEVFIILDHAHPFRKGNGRVQRMFMEKLGQAAGHTIDFSCTTKERLTLASIEAMQHGNPQPIKDLFEDITHPQKSLILKEFILQMKSAGLDEINNCVVVAAKEGASYEGILRGMSAEGFVMEVEGGFVVGHKDDLSPEQVKTLQNGDPLSFQKSKVHNLKEMLIPKERLAPLTNAALAEKLANNSGVESYRHAVERLSKTIYGNARALNETMEAIAIDPSLCAQFSEQIIQNPQSICKLAGRKMLGMKSPARRHAKEAVPRLVEALQSYADMTHQIMTDIIEQHEKEQNRLSHSVERPERNLQNLFSLSPAQQREALCHSPTLRQELHVYLRKLHDRLSTEERKAIQEKDYTRLSCMLGISESKAKEIADVMKHTKEAYCQMRTLTVNRSSSMALTG</sequence>
<dbReference type="Gene3D" id="2.40.50.140">
    <property type="entry name" value="Nucleic acid-binding proteins"/>
    <property type="match status" value="1"/>
</dbReference>
<evidence type="ECO:0000259" key="8">
    <source>
        <dbReference type="PROSITE" id="PS51459"/>
    </source>
</evidence>
<keyword evidence="4" id="KW-0067">ATP-binding</keyword>
<dbReference type="PANTHER" id="PTHR39560">
    <property type="entry name" value="PROTEIN ADENYLYLTRANSFERASE FIC-RELATED"/>
    <property type="match status" value="1"/>
</dbReference>
<evidence type="ECO:0000313" key="9">
    <source>
        <dbReference type="EMBL" id="GAA5107816.1"/>
    </source>
</evidence>
<protein>
    <recommendedName>
        <fullName evidence="5">protein adenylyltransferase</fullName>
        <ecNumber evidence="5">2.7.7.108</ecNumber>
    </recommendedName>
</protein>